<dbReference type="WBParaSite" id="MCOS_0000298401-mRNA-1">
    <property type="protein sequence ID" value="MCOS_0000298401-mRNA-1"/>
    <property type="gene ID" value="MCOS_0000298401"/>
</dbReference>
<reference evidence="4" key="1">
    <citation type="submission" date="2017-02" db="UniProtKB">
        <authorList>
            <consortium name="WormBaseParasite"/>
        </authorList>
    </citation>
    <scope>IDENTIFICATION</scope>
</reference>
<dbReference type="AlphaFoldDB" id="A0A0R3U809"/>
<sequence>MVSTETLIALLGVCLVSLLLPPYWPMLVLGIAALYALGLCLSHEATRGQSDAETSAIMDAENGENEDYE</sequence>
<reference evidence="2 3" key="2">
    <citation type="submission" date="2018-10" db="EMBL/GenBank/DDBJ databases">
        <authorList>
            <consortium name="Pathogen Informatics"/>
        </authorList>
    </citation>
    <scope>NUCLEOTIDE SEQUENCE [LARGE SCALE GENOMIC DNA]</scope>
</reference>
<feature type="region of interest" description="Disordered" evidence="1">
    <location>
        <begin position="45"/>
        <end position="69"/>
    </location>
</feature>
<evidence type="ECO:0000256" key="1">
    <source>
        <dbReference type="SAM" id="MobiDB-lite"/>
    </source>
</evidence>
<accession>A0A0R3U809</accession>
<evidence type="ECO:0000313" key="3">
    <source>
        <dbReference type="Proteomes" id="UP000267029"/>
    </source>
</evidence>
<dbReference type="Proteomes" id="UP000267029">
    <property type="component" value="Unassembled WGS sequence"/>
</dbReference>
<gene>
    <name evidence="2" type="ORF">MCOS_LOCUS2985</name>
</gene>
<evidence type="ECO:0000313" key="4">
    <source>
        <dbReference type="WBParaSite" id="MCOS_0000298401-mRNA-1"/>
    </source>
</evidence>
<protein>
    <submittedName>
        <fullName evidence="4">Conserved membrane protein</fullName>
    </submittedName>
</protein>
<proteinExistence type="predicted"/>
<organism evidence="4">
    <name type="scientific">Mesocestoides corti</name>
    <name type="common">Flatworm</name>
    <dbReference type="NCBI Taxonomy" id="53468"/>
    <lineage>
        <taxon>Eukaryota</taxon>
        <taxon>Metazoa</taxon>
        <taxon>Spiralia</taxon>
        <taxon>Lophotrochozoa</taxon>
        <taxon>Platyhelminthes</taxon>
        <taxon>Cestoda</taxon>
        <taxon>Eucestoda</taxon>
        <taxon>Cyclophyllidea</taxon>
        <taxon>Mesocestoididae</taxon>
        <taxon>Mesocestoides</taxon>
    </lineage>
</organism>
<keyword evidence="3" id="KW-1185">Reference proteome</keyword>
<evidence type="ECO:0000313" key="2">
    <source>
        <dbReference type="EMBL" id="VDD76982.1"/>
    </source>
</evidence>
<dbReference type="EMBL" id="UXSR01000581">
    <property type="protein sequence ID" value="VDD76982.1"/>
    <property type="molecule type" value="Genomic_DNA"/>
</dbReference>
<name>A0A0R3U809_MESCO</name>